<dbReference type="EMBL" id="JAGSXJ010000026">
    <property type="protein sequence ID" value="KAH6673921.1"/>
    <property type="molecule type" value="Genomic_DNA"/>
</dbReference>
<dbReference type="PANTHER" id="PTHR47706">
    <property type="entry name" value="NMRA-LIKE FAMILY PROTEIN"/>
    <property type="match status" value="1"/>
</dbReference>
<dbReference type="Pfam" id="PF05368">
    <property type="entry name" value="NmrA"/>
    <property type="match status" value="1"/>
</dbReference>
<evidence type="ECO:0000313" key="5">
    <source>
        <dbReference type="Proteomes" id="UP000770015"/>
    </source>
</evidence>
<evidence type="ECO:0000259" key="3">
    <source>
        <dbReference type="Pfam" id="PF05368"/>
    </source>
</evidence>
<dbReference type="AlphaFoldDB" id="A0A9P8V500"/>
<keyword evidence="5" id="KW-1185">Reference proteome</keyword>
<dbReference type="OrthoDB" id="9974981at2759"/>
<dbReference type="PANTHER" id="PTHR47706:SF9">
    <property type="entry name" value="NMRA-LIKE DOMAIN-CONTAINING PROTEIN-RELATED"/>
    <property type="match status" value="1"/>
</dbReference>
<organism evidence="4 5">
    <name type="scientific">Plectosphaerella plurivora</name>
    <dbReference type="NCBI Taxonomy" id="936078"/>
    <lineage>
        <taxon>Eukaryota</taxon>
        <taxon>Fungi</taxon>
        <taxon>Dikarya</taxon>
        <taxon>Ascomycota</taxon>
        <taxon>Pezizomycotina</taxon>
        <taxon>Sordariomycetes</taxon>
        <taxon>Hypocreomycetidae</taxon>
        <taxon>Glomerellales</taxon>
        <taxon>Plectosphaerellaceae</taxon>
        <taxon>Plectosphaerella</taxon>
    </lineage>
</organism>
<sequence>MTAIRKIAIVGASGNLCQALLPVLTKANFHVTAICRPSSAAAFPDNVEVEKTEYTLDSLTRSLKGKDAVICVLDATALKEEALVIDAAAQAGVKWFVPSEFGHNTADERVLSTLPLLKGKAGIIAQLESKKASGMKWVGLVTGLFFDWCMAQNMLSFDIGKKTAVIWDDGETKFHTTNIGDIGTALVNLFSNSEILSQVENTYVYISSFETTQNQILAELERATGTTFEVQRVRSEDMKTRALTALAGGDWSSIGALLHYLAWGEAKLGHYGELADQGDRLLLAQREGLSATVDRIVASVEGFKTAL</sequence>
<dbReference type="GO" id="GO:0016491">
    <property type="term" value="F:oxidoreductase activity"/>
    <property type="evidence" value="ECO:0007669"/>
    <property type="project" value="UniProtKB-KW"/>
</dbReference>
<keyword evidence="1" id="KW-0521">NADP</keyword>
<gene>
    <name evidence="4" type="ORF">F5X68DRAFT_246664</name>
</gene>
<keyword evidence="2" id="KW-0560">Oxidoreductase</keyword>
<evidence type="ECO:0000313" key="4">
    <source>
        <dbReference type="EMBL" id="KAH6673921.1"/>
    </source>
</evidence>
<dbReference type="InterPro" id="IPR036291">
    <property type="entry name" value="NAD(P)-bd_dom_sf"/>
</dbReference>
<protein>
    <recommendedName>
        <fullName evidence="3">NmrA-like domain-containing protein</fullName>
    </recommendedName>
</protein>
<dbReference type="Proteomes" id="UP000770015">
    <property type="component" value="Unassembled WGS sequence"/>
</dbReference>
<dbReference type="SUPFAM" id="SSF51735">
    <property type="entry name" value="NAD(P)-binding Rossmann-fold domains"/>
    <property type="match status" value="1"/>
</dbReference>
<dbReference type="InterPro" id="IPR051609">
    <property type="entry name" value="NmrA/Isoflavone_reductase-like"/>
</dbReference>
<accession>A0A9P8V500</accession>
<name>A0A9P8V500_9PEZI</name>
<evidence type="ECO:0000256" key="2">
    <source>
        <dbReference type="ARBA" id="ARBA00023002"/>
    </source>
</evidence>
<evidence type="ECO:0000256" key="1">
    <source>
        <dbReference type="ARBA" id="ARBA00022857"/>
    </source>
</evidence>
<feature type="domain" description="NmrA-like" evidence="3">
    <location>
        <begin position="6"/>
        <end position="239"/>
    </location>
</feature>
<dbReference type="InterPro" id="IPR008030">
    <property type="entry name" value="NmrA-like"/>
</dbReference>
<dbReference type="Gene3D" id="3.40.50.720">
    <property type="entry name" value="NAD(P)-binding Rossmann-like Domain"/>
    <property type="match status" value="1"/>
</dbReference>
<proteinExistence type="predicted"/>
<comment type="caution">
    <text evidence="4">The sequence shown here is derived from an EMBL/GenBank/DDBJ whole genome shotgun (WGS) entry which is preliminary data.</text>
</comment>
<dbReference type="CDD" id="cd05259">
    <property type="entry name" value="PCBER_SDR_a"/>
    <property type="match status" value="1"/>
</dbReference>
<dbReference type="Gene3D" id="3.90.25.10">
    <property type="entry name" value="UDP-galactose 4-epimerase, domain 1"/>
    <property type="match status" value="1"/>
</dbReference>
<reference evidence="4" key="1">
    <citation type="journal article" date="2021" name="Nat. Commun.">
        <title>Genetic determinants of endophytism in the Arabidopsis root mycobiome.</title>
        <authorList>
            <person name="Mesny F."/>
            <person name="Miyauchi S."/>
            <person name="Thiergart T."/>
            <person name="Pickel B."/>
            <person name="Atanasova L."/>
            <person name="Karlsson M."/>
            <person name="Huettel B."/>
            <person name="Barry K.W."/>
            <person name="Haridas S."/>
            <person name="Chen C."/>
            <person name="Bauer D."/>
            <person name="Andreopoulos W."/>
            <person name="Pangilinan J."/>
            <person name="LaButti K."/>
            <person name="Riley R."/>
            <person name="Lipzen A."/>
            <person name="Clum A."/>
            <person name="Drula E."/>
            <person name="Henrissat B."/>
            <person name="Kohler A."/>
            <person name="Grigoriev I.V."/>
            <person name="Martin F.M."/>
            <person name="Hacquard S."/>
        </authorList>
    </citation>
    <scope>NUCLEOTIDE SEQUENCE</scope>
    <source>
        <strain evidence="4">MPI-SDFR-AT-0117</strain>
    </source>
</reference>
<dbReference type="InterPro" id="IPR045312">
    <property type="entry name" value="PCBER-like"/>
</dbReference>